<name>A0A243B2C2_BACTU</name>
<dbReference type="EMBL" id="NFDL01000110">
    <property type="protein sequence ID" value="OTY36513.1"/>
    <property type="molecule type" value="Genomic_DNA"/>
</dbReference>
<keyword evidence="1" id="KW-1133">Transmembrane helix</keyword>
<evidence type="ECO:0000313" key="3">
    <source>
        <dbReference type="Proteomes" id="UP000195089"/>
    </source>
</evidence>
<protein>
    <recommendedName>
        <fullName evidence="4">Outer membrane protein assembly factor BamE</fullName>
    </recommendedName>
</protein>
<keyword evidence="1" id="KW-0812">Transmembrane</keyword>
<feature type="transmembrane region" description="Helical" evidence="1">
    <location>
        <begin position="75"/>
        <end position="93"/>
    </location>
</feature>
<organism evidence="2 3">
    <name type="scientific">Bacillus thuringiensis serovar pingluonsis</name>
    <dbReference type="NCBI Taxonomy" id="180881"/>
    <lineage>
        <taxon>Bacteria</taxon>
        <taxon>Bacillati</taxon>
        <taxon>Bacillota</taxon>
        <taxon>Bacilli</taxon>
        <taxon>Bacillales</taxon>
        <taxon>Bacillaceae</taxon>
        <taxon>Bacillus</taxon>
        <taxon>Bacillus cereus group</taxon>
    </lineage>
</organism>
<dbReference type="AlphaFoldDB" id="A0A243B2C2"/>
<dbReference type="Proteomes" id="UP000195089">
    <property type="component" value="Unassembled WGS sequence"/>
</dbReference>
<keyword evidence="1" id="KW-0472">Membrane</keyword>
<evidence type="ECO:0000256" key="1">
    <source>
        <dbReference type="SAM" id="Phobius"/>
    </source>
</evidence>
<gene>
    <name evidence="2" type="ORF">BK742_25810</name>
</gene>
<feature type="transmembrane region" description="Helical" evidence="1">
    <location>
        <begin position="39"/>
        <end position="63"/>
    </location>
</feature>
<reference evidence="2 3" key="1">
    <citation type="submission" date="2016-10" db="EMBL/GenBank/DDBJ databases">
        <title>Comparative genomics of Bacillus thuringiensis reveals a path to pathogens against multiple invertebrate hosts.</title>
        <authorList>
            <person name="Zheng J."/>
            <person name="Gao Q."/>
            <person name="Liu H."/>
            <person name="Peng D."/>
            <person name="Ruan L."/>
            <person name="Sun M."/>
        </authorList>
    </citation>
    <scope>NUCLEOTIDE SEQUENCE [LARGE SCALE GENOMIC DNA]</scope>
    <source>
        <strain evidence="2">BGSC 4BX1</strain>
    </source>
</reference>
<feature type="transmembrane region" description="Helical" evidence="1">
    <location>
        <begin position="12"/>
        <end position="33"/>
    </location>
</feature>
<evidence type="ECO:0008006" key="4">
    <source>
        <dbReference type="Google" id="ProtNLM"/>
    </source>
</evidence>
<accession>A0A243B2C2</accession>
<sequence length="188" mass="21569">MAFLSAILRGILYVYFCLYILMYLAFMFIIGMAHTSLSVTSIFIIVMPFVLLVMIQKSILYVAKNRNEEKKQMSGVLIVALIPLVVCTAQLSMNTYNSKFNQDRWLHAEDKRVHMVDDLLQKYKLTGKSNEEITQLLGTPTETRNGENGVITSYYLGTERGFIPIDSEHLVLQFDRDGKVLEYKVHTD</sequence>
<proteinExistence type="predicted"/>
<dbReference type="RefSeq" id="WP_088120561.1">
    <property type="nucleotide sequence ID" value="NZ_NFDL01000110.1"/>
</dbReference>
<evidence type="ECO:0000313" key="2">
    <source>
        <dbReference type="EMBL" id="OTY36513.1"/>
    </source>
</evidence>
<comment type="caution">
    <text evidence="2">The sequence shown here is derived from an EMBL/GenBank/DDBJ whole genome shotgun (WGS) entry which is preliminary data.</text>
</comment>